<evidence type="ECO:0000313" key="1">
    <source>
        <dbReference type="EMBL" id="KAH3813094.1"/>
    </source>
</evidence>
<reference evidence="1" key="2">
    <citation type="submission" date="2020-11" db="EMBL/GenBank/DDBJ databases">
        <authorList>
            <person name="McCartney M.A."/>
            <person name="Auch B."/>
            <person name="Kono T."/>
            <person name="Mallez S."/>
            <person name="Becker A."/>
            <person name="Gohl D.M."/>
            <person name="Silverstein K.A.T."/>
            <person name="Koren S."/>
            <person name="Bechman K.B."/>
            <person name="Herman A."/>
            <person name="Abrahante J.E."/>
            <person name="Garbe J."/>
        </authorList>
    </citation>
    <scope>NUCLEOTIDE SEQUENCE</scope>
    <source>
        <strain evidence="1">Duluth1</strain>
        <tissue evidence="1">Whole animal</tissue>
    </source>
</reference>
<sequence length="68" mass="7619">MGNDALSLIVPEKDGEQQLRSYTLSEVQDLHSRLMLVSGKNTAATVDKEVDVEMFTLVRITNVTPWNL</sequence>
<accession>A0A9D4JK03</accession>
<name>A0A9D4JK03_DREPO</name>
<dbReference type="Proteomes" id="UP000828390">
    <property type="component" value="Unassembled WGS sequence"/>
</dbReference>
<comment type="caution">
    <text evidence="1">The sequence shown here is derived from an EMBL/GenBank/DDBJ whole genome shotgun (WGS) entry which is preliminary data.</text>
</comment>
<protein>
    <submittedName>
        <fullName evidence="1">Uncharacterized protein</fullName>
    </submittedName>
</protein>
<keyword evidence="2" id="KW-1185">Reference proteome</keyword>
<evidence type="ECO:0000313" key="2">
    <source>
        <dbReference type="Proteomes" id="UP000828390"/>
    </source>
</evidence>
<proteinExistence type="predicted"/>
<gene>
    <name evidence="1" type="ORF">DPMN_141544</name>
</gene>
<dbReference type="AlphaFoldDB" id="A0A9D4JK03"/>
<dbReference type="EMBL" id="JAIWYP010000006">
    <property type="protein sequence ID" value="KAH3813094.1"/>
    <property type="molecule type" value="Genomic_DNA"/>
</dbReference>
<reference evidence="1" key="1">
    <citation type="journal article" date="2019" name="bioRxiv">
        <title>The Genome of the Zebra Mussel, Dreissena polymorpha: A Resource for Invasive Species Research.</title>
        <authorList>
            <person name="McCartney M.A."/>
            <person name="Auch B."/>
            <person name="Kono T."/>
            <person name="Mallez S."/>
            <person name="Zhang Y."/>
            <person name="Obille A."/>
            <person name="Becker A."/>
            <person name="Abrahante J.E."/>
            <person name="Garbe J."/>
            <person name="Badalamenti J.P."/>
            <person name="Herman A."/>
            <person name="Mangelson H."/>
            <person name="Liachko I."/>
            <person name="Sullivan S."/>
            <person name="Sone E.D."/>
            <person name="Koren S."/>
            <person name="Silverstein K.A.T."/>
            <person name="Beckman K.B."/>
            <person name="Gohl D.M."/>
        </authorList>
    </citation>
    <scope>NUCLEOTIDE SEQUENCE</scope>
    <source>
        <strain evidence="1">Duluth1</strain>
        <tissue evidence="1">Whole animal</tissue>
    </source>
</reference>
<organism evidence="1 2">
    <name type="scientific">Dreissena polymorpha</name>
    <name type="common">Zebra mussel</name>
    <name type="synonym">Mytilus polymorpha</name>
    <dbReference type="NCBI Taxonomy" id="45954"/>
    <lineage>
        <taxon>Eukaryota</taxon>
        <taxon>Metazoa</taxon>
        <taxon>Spiralia</taxon>
        <taxon>Lophotrochozoa</taxon>
        <taxon>Mollusca</taxon>
        <taxon>Bivalvia</taxon>
        <taxon>Autobranchia</taxon>
        <taxon>Heteroconchia</taxon>
        <taxon>Euheterodonta</taxon>
        <taxon>Imparidentia</taxon>
        <taxon>Neoheterodontei</taxon>
        <taxon>Myida</taxon>
        <taxon>Dreissenoidea</taxon>
        <taxon>Dreissenidae</taxon>
        <taxon>Dreissena</taxon>
    </lineage>
</organism>